<evidence type="ECO:0000259" key="10">
    <source>
        <dbReference type="PROSITE" id="PS50109"/>
    </source>
</evidence>
<gene>
    <name evidence="11" type="ORF">C7447_10135</name>
</gene>
<keyword evidence="4" id="KW-0547">Nucleotide-binding</keyword>
<dbReference type="InterPro" id="IPR003594">
    <property type="entry name" value="HATPase_dom"/>
</dbReference>
<dbReference type="InterPro" id="IPR005467">
    <property type="entry name" value="His_kinase_dom"/>
</dbReference>
<feature type="transmembrane region" description="Helical" evidence="9">
    <location>
        <begin position="308"/>
        <end position="327"/>
    </location>
</feature>
<keyword evidence="7" id="KW-0902">Two-component regulatory system</keyword>
<dbReference type="SMART" id="SM00387">
    <property type="entry name" value="HATPase_c"/>
    <property type="match status" value="1"/>
</dbReference>
<keyword evidence="3" id="KW-0808">Transferase</keyword>
<dbReference type="AlphaFoldDB" id="A0A5S5DXV3"/>
<protein>
    <recommendedName>
        <fullName evidence="2">histidine kinase</fullName>
        <ecNumber evidence="2">2.7.13.3</ecNumber>
    </recommendedName>
</protein>
<keyword evidence="5" id="KW-0418">Kinase</keyword>
<dbReference type="InterPro" id="IPR011990">
    <property type="entry name" value="TPR-like_helical_dom_sf"/>
</dbReference>
<dbReference type="GO" id="GO:0005524">
    <property type="term" value="F:ATP binding"/>
    <property type="evidence" value="ECO:0007669"/>
    <property type="project" value="UniProtKB-KW"/>
</dbReference>
<dbReference type="EC" id="2.7.13.3" evidence="2"/>
<dbReference type="SUPFAM" id="SSF48452">
    <property type="entry name" value="TPR-like"/>
    <property type="match status" value="1"/>
</dbReference>
<dbReference type="Gene3D" id="1.25.40.10">
    <property type="entry name" value="Tetratricopeptide repeat domain"/>
    <property type="match status" value="1"/>
</dbReference>
<dbReference type="PANTHER" id="PTHR42878">
    <property type="entry name" value="TWO-COMPONENT HISTIDINE KINASE"/>
    <property type="match status" value="1"/>
</dbReference>
<feature type="repeat" description="TPR" evidence="8">
    <location>
        <begin position="114"/>
        <end position="147"/>
    </location>
</feature>
<accession>A0A5S5DXV3</accession>
<evidence type="ECO:0000256" key="9">
    <source>
        <dbReference type="SAM" id="Phobius"/>
    </source>
</evidence>
<evidence type="ECO:0000313" key="12">
    <source>
        <dbReference type="Proteomes" id="UP000323136"/>
    </source>
</evidence>
<dbReference type="SMART" id="SM00028">
    <property type="entry name" value="TPR"/>
    <property type="match status" value="3"/>
</dbReference>
<evidence type="ECO:0000256" key="2">
    <source>
        <dbReference type="ARBA" id="ARBA00012438"/>
    </source>
</evidence>
<dbReference type="Gene3D" id="3.30.565.10">
    <property type="entry name" value="Histidine kinase-like ATPase, C-terminal domain"/>
    <property type="match status" value="1"/>
</dbReference>
<evidence type="ECO:0000256" key="3">
    <source>
        <dbReference type="ARBA" id="ARBA00022679"/>
    </source>
</evidence>
<dbReference type="PANTHER" id="PTHR42878:SF7">
    <property type="entry name" value="SENSOR HISTIDINE KINASE GLRK"/>
    <property type="match status" value="1"/>
</dbReference>
<reference evidence="11 12" key="1">
    <citation type="submission" date="2019-07" db="EMBL/GenBank/DDBJ databases">
        <title>Genomic Encyclopedia of Type Strains, Phase IV (KMG-IV): sequencing the most valuable type-strain genomes for metagenomic binning, comparative biology and taxonomic classification.</title>
        <authorList>
            <person name="Goeker M."/>
        </authorList>
    </citation>
    <scope>NUCLEOTIDE SEQUENCE [LARGE SCALE GENOMIC DNA]</scope>
    <source>
        <strain evidence="11 12">DSM 18961</strain>
    </source>
</reference>
<dbReference type="InterPro" id="IPR019734">
    <property type="entry name" value="TPR_rpt"/>
</dbReference>
<keyword evidence="6" id="KW-0067">ATP-binding</keyword>
<keyword evidence="8" id="KW-0802">TPR repeat</keyword>
<dbReference type="GO" id="GO:0030295">
    <property type="term" value="F:protein kinase activator activity"/>
    <property type="evidence" value="ECO:0007669"/>
    <property type="project" value="TreeGrafter"/>
</dbReference>
<dbReference type="GO" id="GO:0000156">
    <property type="term" value="F:phosphorelay response regulator activity"/>
    <property type="evidence" value="ECO:0007669"/>
    <property type="project" value="TreeGrafter"/>
</dbReference>
<dbReference type="Pfam" id="PF13181">
    <property type="entry name" value="TPR_8"/>
    <property type="match status" value="1"/>
</dbReference>
<keyword evidence="12" id="KW-1185">Reference proteome</keyword>
<name>A0A5S5DXV3_9FLAO</name>
<keyword evidence="9" id="KW-0812">Transmembrane</keyword>
<dbReference type="RefSeq" id="WP_246142995.1">
    <property type="nucleotide sequence ID" value="NZ_VNIA01000001.1"/>
</dbReference>
<evidence type="ECO:0000256" key="7">
    <source>
        <dbReference type="ARBA" id="ARBA00023012"/>
    </source>
</evidence>
<evidence type="ECO:0000256" key="8">
    <source>
        <dbReference type="PROSITE-ProRule" id="PRU00339"/>
    </source>
</evidence>
<dbReference type="PROSITE" id="PS50109">
    <property type="entry name" value="HIS_KIN"/>
    <property type="match status" value="1"/>
</dbReference>
<sequence length="575" mass="66378">MNKFITLVLLFFLCNPQSIISQEKNTTSVLNREMIDISKQFPSDIFFKKAVLFFLEKNWDSTLVYSQKQILTSQTKPLLDYSKFLRVYSFTQKKVFKEAEKEYSLISKNFKLYNLAKTYLGVLALEQRQFKKAITYFEDVIDLPEREYELIKKSSIIHNLGLCYLHLKKIPQAEFYLIKSIKIKEQQKDTLALIGTYGNVASLYYEQYKDALAIPYFEKAYLLAKKTNDFDLKRKATKNMAVVEENRKNYKKALVYRKEMEQWKDSLNDQNKIWEVAKLEKEFAVKEKQKEVNILQVENKLKETQRNLFLYSAAGLFILLGIGTYFYREKVKANKTIALQKENLDALNSTKDKLFSIVSHDLRSSVNALKRSNVTLLDNLASKNIDAIGTLLHKNSAIVNGAYNLLNYALLQTKQSYFNITSMSLFFITEQVAYNYKPLLLEKTIHFENTVSKSSLINADQESLKIILRNLLDNAIKFSKQNGTIKVYSQNNSPEYCDLVIEDTGFGMNEATRLKLLETNFTLSKKEHEEVIGTGLGIQLCKSMIKKNNGKFSIKSELGKGTKMIVSLPKTQDNG</sequence>
<dbReference type="GO" id="GO:0004673">
    <property type="term" value="F:protein histidine kinase activity"/>
    <property type="evidence" value="ECO:0007669"/>
    <property type="project" value="UniProtKB-EC"/>
</dbReference>
<keyword evidence="9" id="KW-1133">Transmembrane helix</keyword>
<evidence type="ECO:0000256" key="1">
    <source>
        <dbReference type="ARBA" id="ARBA00000085"/>
    </source>
</evidence>
<evidence type="ECO:0000313" key="11">
    <source>
        <dbReference type="EMBL" id="TYP99439.1"/>
    </source>
</evidence>
<keyword evidence="9" id="KW-0472">Membrane</keyword>
<dbReference type="PROSITE" id="PS50005">
    <property type="entry name" value="TPR"/>
    <property type="match status" value="1"/>
</dbReference>
<feature type="domain" description="Histidine kinase" evidence="10">
    <location>
        <begin position="357"/>
        <end position="572"/>
    </location>
</feature>
<dbReference type="Pfam" id="PF02518">
    <property type="entry name" value="HATPase_c"/>
    <property type="match status" value="1"/>
</dbReference>
<comment type="catalytic activity">
    <reaction evidence="1">
        <text>ATP + protein L-histidine = ADP + protein N-phospho-L-histidine.</text>
        <dbReference type="EC" id="2.7.13.3"/>
    </reaction>
</comment>
<dbReference type="InterPro" id="IPR004358">
    <property type="entry name" value="Sig_transdc_His_kin-like_C"/>
</dbReference>
<dbReference type="PRINTS" id="PR00344">
    <property type="entry name" value="BCTRLSENSOR"/>
</dbReference>
<dbReference type="Proteomes" id="UP000323136">
    <property type="component" value="Unassembled WGS sequence"/>
</dbReference>
<organism evidence="11 12">
    <name type="scientific">Tenacibaculum adriaticum</name>
    <dbReference type="NCBI Taxonomy" id="413713"/>
    <lineage>
        <taxon>Bacteria</taxon>
        <taxon>Pseudomonadati</taxon>
        <taxon>Bacteroidota</taxon>
        <taxon>Flavobacteriia</taxon>
        <taxon>Flavobacteriales</taxon>
        <taxon>Flavobacteriaceae</taxon>
        <taxon>Tenacibaculum</taxon>
    </lineage>
</organism>
<dbReference type="GO" id="GO:0007234">
    <property type="term" value="P:osmosensory signaling via phosphorelay pathway"/>
    <property type="evidence" value="ECO:0007669"/>
    <property type="project" value="TreeGrafter"/>
</dbReference>
<comment type="caution">
    <text evidence="11">The sequence shown here is derived from an EMBL/GenBank/DDBJ whole genome shotgun (WGS) entry which is preliminary data.</text>
</comment>
<dbReference type="InterPro" id="IPR050351">
    <property type="entry name" value="BphY/WalK/GraS-like"/>
</dbReference>
<dbReference type="InterPro" id="IPR036890">
    <property type="entry name" value="HATPase_C_sf"/>
</dbReference>
<dbReference type="SUPFAM" id="SSF55874">
    <property type="entry name" value="ATPase domain of HSP90 chaperone/DNA topoisomerase II/histidine kinase"/>
    <property type="match status" value="1"/>
</dbReference>
<evidence type="ECO:0000256" key="4">
    <source>
        <dbReference type="ARBA" id="ARBA00022741"/>
    </source>
</evidence>
<evidence type="ECO:0000256" key="6">
    <source>
        <dbReference type="ARBA" id="ARBA00022840"/>
    </source>
</evidence>
<proteinExistence type="predicted"/>
<evidence type="ECO:0000256" key="5">
    <source>
        <dbReference type="ARBA" id="ARBA00022777"/>
    </source>
</evidence>
<dbReference type="EMBL" id="VNIA01000001">
    <property type="protein sequence ID" value="TYP99439.1"/>
    <property type="molecule type" value="Genomic_DNA"/>
</dbReference>